<evidence type="ECO:0000313" key="13">
    <source>
        <dbReference type="EMBL" id="NBG89304.1"/>
    </source>
</evidence>
<feature type="active site" description="Proton acceptor" evidence="9 10">
    <location>
        <position position="68"/>
    </location>
</feature>
<dbReference type="FunFam" id="3.40.470.10:FF:000001">
    <property type="entry name" value="Uracil-DNA glycosylase"/>
    <property type="match status" value="1"/>
</dbReference>
<evidence type="ECO:0000256" key="10">
    <source>
        <dbReference type="PROSITE-ProRule" id="PRU10072"/>
    </source>
</evidence>
<dbReference type="CDD" id="cd10027">
    <property type="entry name" value="UDG-F1-like"/>
    <property type="match status" value="1"/>
</dbReference>
<dbReference type="EMBL" id="SUMG01000021">
    <property type="protein sequence ID" value="NBG89304.1"/>
    <property type="molecule type" value="Genomic_DNA"/>
</dbReference>
<dbReference type="NCBIfam" id="NF003591">
    <property type="entry name" value="PRK05254.1-4"/>
    <property type="match status" value="1"/>
</dbReference>
<evidence type="ECO:0000259" key="12">
    <source>
        <dbReference type="SMART" id="SM00986"/>
    </source>
</evidence>
<keyword evidence="13" id="KW-0326">Glycosidase</keyword>
<dbReference type="InterPro" id="IPR036895">
    <property type="entry name" value="Uracil-DNA_glycosylase-like_sf"/>
</dbReference>
<evidence type="ECO:0000313" key="14">
    <source>
        <dbReference type="Proteomes" id="UP000449710"/>
    </source>
</evidence>
<comment type="subcellular location">
    <subcellularLocation>
        <location evidence="9">Cytoplasm</location>
    </subcellularLocation>
</comment>
<dbReference type="HAMAP" id="MF_00148">
    <property type="entry name" value="UDG"/>
    <property type="match status" value="1"/>
</dbReference>
<dbReference type="Pfam" id="PF03167">
    <property type="entry name" value="UDG"/>
    <property type="match status" value="1"/>
</dbReference>
<feature type="domain" description="Uracil-DNA glycosylase-like" evidence="12">
    <location>
        <begin position="53"/>
        <end position="213"/>
    </location>
</feature>
<dbReference type="GO" id="GO:0005737">
    <property type="term" value="C:cytoplasm"/>
    <property type="evidence" value="ECO:0007669"/>
    <property type="project" value="UniProtKB-SubCell"/>
</dbReference>
<comment type="similarity">
    <text evidence="3 9 11">Belongs to the uracil-DNA glycosylase (UDG) superfamily. UNG family.</text>
</comment>
<proteinExistence type="inferred from homology"/>
<dbReference type="InterPro" id="IPR005122">
    <property type="entry name" value="Uracil-DNA_glycosylase-like"/>
</dbReference>
<keyword evidence="8 9" id="KW-0234">DNA repair</keyword>
<name>A0AA43XN67_9CLOT</name>
<evidence type="ECO:0000256" key="2">
    <source>
        <dbReference type="ARBA" id="ARBA00002631"/>
    </source>
</evidence>
<comment type="caution">
    <text evidence="13">The sequence shown here is derived from an EMBL/GenBank/DDBJ whole genome shotgun (WGS) entry which is preliminary data.</text>
</comment>
<dbReference type="RefSeq" id="WP_160722837.1">
    <property type="nucleotide sequence ID" value="NZ_SUMG01000021.1"/>
</dbReference>
<keyword evidence="14" id="KW-1185">Reference proteome</keyword>
<evidence type="ECO:0000256" key="11">
    <source>
        <dbReference type="RuleBase" id="RU003780"/>
    </source>
</evidence>
<accession>A0AA43XN67</accession>
<keyword evidence="9" id="KW-0963">Cytoplasm</keyword>
<comment type="function">
    <text evidence="2 9 11">Excises uracil residues from the DNA which can arise as a result of misincorporation of dUMP residues by DNA polymerase or due to deamination of cytosine.</text>
</comment>
<dbReference type="NCBIfam" id="NF003592">
    <property type="entry name" value="PRK05254.1-5"/>
    <property type="match status" value="1"/>
</dbReference>
<dbReference type="SUPFAM" id="SSF52141">
    <property type="entry name" value="Uracil-DNA glycosylase-like"/>
    <property type="match status" value="1"/>
</dbReference>
<keyword evidence="7 9" id="KW-0378">Hydrolase</keyword>
<sequence length="232" mass="27062">MVLLLESLKNDWQLLLEKEFKQDYYRKLQNFLREEYREYKVYPPKEDVYNALRLTAYQGTKAVIIGQDPYHGEGQAHGLSFSVRPGIKKPPSLQNIYKELQEDLGIPIPDHGYLKSWAEEGVLLLNTVLTVRKGEPYSHKNKGWERFTNHVISLLNQRKAPVVFILWGRHAQEKKKLVTNSWHYVLESPHPSPFSARKGFFGSRVFSRTNELLIKEGIDPIDWSLPKEVEES</sequence>
<dbReference type="InterPro" id="IPR018085">
    <property type="entry name" value="Ura-DNA_Glyclase_AS"/>
</dbReference>
<evidence type="ECO:0000256" key="3">
    <source>
        <dbReference type="ARBA" id="ARBA00008184"/>
    </source>
</evidence>
<dbReference type="PROSITE" id="PS00130">
    <property type="entry name" value="U_DNA_GLYCOSYLASE"/>
    <property type="match status" value="1"/>
</dbReference>
<dbReference type="NCBIfam" id="NF003588">
    <property type="entry name" value="PRK05254.1-1"/>
    <property type="match status" value="1"/>
</dbReference>
<evidence type="ECO:0000256" key="5">
    <source>
        <dbReference type="ARBA" id="ARBA00018429"/>
    </source>
</evidence>
<dbReference type="SMART" id="SM00986">
    <property type="entry name" value="UDG"/>
    <property type="match status" value="1"/>
</dbReference>
<organism evidence="13 14">
    <name type="scientific">Isachenkonia alkalipeptolytica</name>
    <dbReference type="NCBI Taxonomy" id="2565777"/>
    <lineage>
        <taxon>Bacteria</taxon>
        <taxon>Bacillati</taxon>
        <taxon>Bacillota</taxon>
        <taxon>Clostridia</taxon>
        <taxon>Eubacteriales</taxon>
        <taxon>Clostridiaceae</taxon>
        <taxon>Isachenkonia</taxon>
    </lineage>
</organism>
<protein>
    <recommendedName>
        <fullName evidence="5 9">Uracil-DNA glycosylase</fullName>
        <shortName evidence="9">UDG</shortName>
        <ecNumber evidence="4 9">3.2.2.27</ecNumber>
    </recommendedName>
</protein>
<comment type="catalytic activity">
    <reaction evidence="1 9 11">
        <text>Hydrolyzes single-stranded DNA or mismatched double-stranded DNA and polynucleotides, releasing free uracil.</text>
        <dbReference type="EC" id="3.2.2.27"/>
    </reaction>
</comment>
<dbReference type="AlphaFoldDB" id="A0AA43XN67"/>
<gene>
    <name evidence="9" type="primary">ung</name>
    <name evidence="13" type="ORF">ISALK_12465</name>
</gene>
<dbReference type="GO" id="GO:0097510">
    <property type="term" value="P:base-excision repair, AP site formation via deaminated base removal"/>
    <property type="evidence" value="ECO:0007669"/>
    <property type="project" value="TreeGrafter"/>
</dbReference>
<dbReference type="EC" id="3.2.2.27" evidence="4 9"/>
<evidence type="ECO:0000256" key="7">
    <source>
        <dbReference type="ARBA" id="ARBA00022801"/>
    </source>
</evidence>
<dbReference type="Proteomes" id="UP000449710">
    <property type="component" value="Unassembled WGS sequence"/>
</dbReference>
<dbReference type="GO" id="GO:0004844">
    <property type="term" value="F:uracil DNA N-glycosylase activity"/>
    <property type="evidence" value="ECO:0007669"/>
    <property type="project" value="UniProtKB-UniRule"/>
</dbReference>
<dbReference type="PANTHER" id="PTHR11264">
    <property type="entry name" value="URACIL-DNA GLYCOSYLASE"/>
    <property type="match status" value="1"/>
</dbReference>
<dbReference type="Gene3D" id="3.40.470.10">
    <property type="entry name" value="Uracil-DNA glycosylase-like domain"/>
    <property type="match status" value="1"/>
</dbReference>
<evidence type="ECO:0000256" key="8">
    <source>
        <dbReference type="ARBA" id="ARBA00023204"/>
    </source>
</evidence>
<dbReference type="PANTHER" id="PTHR11264:SF0">
    <property type="entry name" value="URACIL-DNA GLYCOSYLASE"/>
    <property type="match status" value="1"/>
</dbReference>
<evidence type="ECO:0000256" key="9">
    <source>
        <dbReference type="HAMAP-Rule" id="MF_00148"/>
    </source>
</evidence>
<keyword evidence="6 9" id="KW-0227">DNA damage</keyword>
<dbReference type="NCBIfam" id="NF003589">
    <property type="entry name" value="PRK05254.1-2"/>
    <property type="match status" value="1"/>
</dbReference>
<reference evidence="13 14" key="1">
    <citation type="submission" date="2019-04" db="EMBL/GenBank/DDBJ databases">
        <title>Isachenkonia alkalipeptolytica gen. nov. sp. nov. a new anaerobic, alkiliphilic organothrophic bacterium capable to reduce synthesized ferrihydrite isolated from a soda lake.</title>
        <authorList>
            <person name="Toshchakov S.V."/>
            <person name="Zavarzina D.G."/>
            <person name="Zhilina T.N."/>
            <person name="Kostrikina N.A."/>
            <person name="Kublanov I.V."/>
        </authorList>
    </citation>
    <scope>NUCLEOTIDE SEQUENCE [LARGE SCALE GENOMIC DNA]</scope>
    <source>
        <strain evidence="13 14">Z-1701</strain>
    </source>
</reference>
<evidence type="ECO:0000256" key="6">
    <source>
        <dbReference type="ARBA" id="ARBA00022763"/>
    </source>
</evidence>
<evidence type="ECO:0000256" key="1">
    <source>
        <dbReference type="ARBA" id="ARBA00001400"/>
    </source>
</evidence>
<dbReference type="NCBIfam" id="TIGR00628">
    <property type="entry name" value="ung"/>
    <property type="match status" value="1"/>
</dbReference>
<dbReference type="InterPro" id="IPR002043">
    <property type="entry name" value="UDG_fam1"/>
</dbReference>
<evidence type="ECO:0000256" key="4">
    <source>
        <dbReference type="ARBA" id="ARBA00012030"/>
    </source>
</evidence>
<dbReference type="SMART" id="SM00987">
    <property type="entry name" value="UreE_C"/>
    <property type="match status" value="1"/>
</dbReference>